<dbReference type="PROSITE" id="PS50808">
    <property type="entry name" value="ZF_BED"/>
    <property type="match status" value="1"/>
</dbReference>
<evidence type="ECO:0000256" key="4">
    <source>
        <dbReference type="PROSITE-ProRule" id="PRU00027"/>
    </source>
</evidence>
<dbReference type="InterPro" id="IPR003656">
    <property type="entry name" value="Znf_BED"/>
</dbReference>
<proteinExistence type="predicted"/>
<keyword evidence="1" id="KW-0479">Metal-binding</keyword>
<evidence type="ECO:0000256" key="2">
    <source>
        <dbReference type="ARBA" id="ARBA00022771"/>
    </source>
</evidence>
<feature type="compositionally biased region" description="Low complexity" evidence="5">
    <location>
        <begin position="1"/>
        <end position="22"/>
    </location>
</feature>
<keyword evidence="8" id="KW-1185">Reference proteome</keyword>
<dbReference type="SUPFAM" id="SSF53098">
    <property type="entry name" value="Ribonuclease H-like"/>
    <property type="match status" value="1"/>
</dbReference>
<evidence type="ECO:0000256" key="5">
    <source>
        <dbReference type="SAM" id="MobiDB-lite"/>
    </source>
</evidence>
<evidence type="ECO:0000256" key="3">
    <source>
        <dbReference type="ARBA" id="ARBA00022833"/>
    </source>
</evidence>
<reference evidence="7" key="1">
    <citation type="submission" date="2023-10" db="EMBL/GenBank/DDBJ databases">
        <title>Chromosome-level genome of the transformable northern wattle, Acacia crassicarpa.</title>
        <authorList>
            <person name="Massaro I."/>
            <person name="Sinha N.R."/>
            <person name="Poethig S."/>
            <person name="Leichty A.R."/>
        </authorList>
    </citation>
    <scope>NUCLEOTIDE SEQUENCE</scope>
    <source>
        <strain evidence="7">Acra3RX</strain>
        <tissue evidence="7">Leaf</tissue>
    </source>
</reference>
<sequence>MASSSGNDSSSTPASASVSNTSIVVGGKRLSKNAPGNKSNPPWKHCVEVPGTKKLKCKYCPKVMSARVFRVKHHLVGTSKDVEPCISVPEEIKIEMLNLLVGTQRKPSQIQEEAVSGGASGASSASGATASAPSGSNIFKKSILSAPITLNTILKKNLREEACLDICTAIYNNGIPFNFVNSDDFKKMCNSIAKHGPGFKPPSYHECRVKYLKQKYDMTMTVVEKHKVLWKKTGCTVMTDGWTDKRRRSIINFCVHSSMGIVFLKSIDASHITKTTEKIFQMIDEVVVEVGEENVVQVVMDNAAK</sequence>
<accession>A0AAE1MWV3</accession>
<dbReference type="AlphaFoldDB" id="A0AAE1MWV3"/>
<dbReference type="GO" id="GO:0008270">
    <property type="term" value="F:zinc ion binding"/>
    <property type="evidence" value="ECO:0007669"/>
    <property type="project" value="UniProtKB-KW"/>
</dbReference>
<evidence type="ECO:0000313" key="7">
    <source>
        <dbReference type="EMBL" id="KAK4278737.1"/>
    </source>
</evidence>
<dbReference type="Pfam" id="PF04937">
    <property type="entry name" value="DUF659"/>
    <property type="match status" value="1"/>
</dbReference>
<keyword evidence="2 4" id="KW-0863">Zinc-finger</keyword>
<comment type="caution">
    <text evidence="7">The sequence shown here is derived from an EMBL/GenBank/DDBJ whole genome shotgun (WGS) entry which is preliminary data.</text>
</comment>
<feature type="region of interest" description="Disordered" evidence="5">
    <location>
        <begin position="111"/>
        <end position="134"/>
    </location>
</feature>
<gene>
    <name evidence="7" type="ORF">QN277_016540</name>
</gene>
<organism evidence="7 8">
    <name type="scientific">Acacia crassicarpa</name>
    <name type="common">northern wattle</name>
    <dbReference type="NCBI Taxonomy" id="499986"/>
    <lineage>
        <taxon>Eukaryota</taxon>
        <taxon>Viridiplantae</taxon>
        <taxon>Streptophyta</taxon>
        <taxon>Embryophyta</taxon>
        <taxon>Tracheophyta</taxon>
        <taxon>Spermatophyta</taxon>
        <taxon>Magnoliopsida</taxon>
        <taxon>eudicotyledons</taxon>
        <taxon>Gunneridae</taxon>
        <taxon>Pentapetalae</taxon>
        <taxon>rosids</taxon>
        <taxon>fabids</taxon>
        <taxon>Fabales</taxon>
        <taxon>Fabaceae</taxon>
        <taxon>Caesalpinioideae</taxon>
        <taxon>mimosoid clade</taxon>
        <taxon>Acacieae</taxon>
        <taxon>Acacia</taxon>
    </lineage>
</organism>
<evidence type="ECO:0000313" key="8">
    <source>
        <dbReference type="Proteomes" id="UP001293593"/>
    </source>
</evidence>
<name>A0AAE1MWV3_9FABA</name>
<feature type="compositionally biased region" description="Low complexity" evidence="5">
    <location>
        <begin position="114"/>
        <end position="134"/>
    </location>
</feature>
<dbReference type="EMBL" id="JAWXYG010000003">
    <property type="protein sequence ID" value="KAK4278737.1"/>
    <property type="molecule type" value="Genomic_DNA"/>
</dbReference>
<evidence type="ECO:0000256" key="1">
    <source>
        <dbReference type="ARBA" id="ARBA00022723"/>
    </source>
</evidence>
<dbReference type="Proteomes" id="UP001293593">
    <property type="component" value="Unassembled WGS sequence"/>
</dbReference>
<dbReference type="PANTHER" id="PTHR32166:SF122">
    <property type="entry name" value="OS09G0499600 PROTEIN"/>
    <property type="match status" value="1"/>
</dbReference>
<dbReference type="InterPro" id="IPR007021">
    <property type="entry name" value="DUF659"/>
</dbReference>
<dbReference type="InterPro" id="IPR012337">
    <property type="entry name" value="RNaseH-like_sf"/>
</dbReference>
<protein>
    <recommendedName>
        <fullName evidence="6">BED-type domain-containing protein</fullName>
    </recommendedName>
</protein>
<feature type="domain" description="BED-type" evidence="6">
    <location>
        <begin position="37"/>
        <end position="92"/>
    </location>
</feature>
<feature type="region of interest" description="Disordered" evidence="5">
    <location>
        <begin position="1"/>
        <end position="45"/>
    </location>
</feature>
<evidence type="ECO:0000259" key="6">
    <source>
        <dbReference type="PROSITE" id="PS50808"/>
    </source>
</evidence>
<keyword evidence="3" id="KW-0862">Zinc</keyword>
<dbReference type="GO" id="GO:0003677">
    <property type="term" value="F:DNA binding"/>
    <property type="evidence" value="ECO:0007669"/>
    <property type="project" value="InterPro"/>
</dbReference>
<dbReference type="PANTHER" id="PTHR32166">
    <property type="entry name" value="OSJNBA0013A04.12 PROTEIN"/>
    <property type="match status" value="1"/>
</dbReference>